<dbReference type="InterPro" id="IPR022385">
    <property type="entry name" value="Rhs_assc_core"/>
</dbReference>
<dbReference type="NCBIfam" id="TIGR03696">
    <property type="entry name" value="Rhs_assc_core"/>
    <property type="match status" value="1"/>
</dbReference>
<evidence type="ECO:0000256" key="1">
    <source>
        <dbReference type="SAM" id="MobiDB-lite"/>
    </source>
</evidence>
<name>A0ABN1W8R8_9ACTN</name>
<dbReference type="InterPro" id="IPR006530">
    <property type="entry name" value="YD"/>
</dbReference>
<feature type="compositionally biased region" description="Polar residues" evidence="1">
    <location>
        <begin position="1585"/>
        <end position="1600"/>
    </location>
</feature>
<gene>
    <name evidence="2" type="ORF">GCM10009665_34530</name>
</gene>
<feature type="region of interest" description="Disordered" evidence="1">
    <location>
        <begin position="302"/>
        <end position="326"/>
    </location>
</feature>
<accession>A0ABN1W8R8</accession>
<evidence type="ECO:0000313" key="3">
    <source>
        <dbReference type="Proteomes" id="UP001500037"/>
    </source>
</evidence>
<dbReference type="NCBIfam" id="TIGR01643">
    <property type="entry name" value="YD_repeat_2x"/>
    <property type="match status" value="1"/>
</dbReference>
<dbReference type="PANTHER" id="PTHR32305">
    <property type="match status" value="1"/>
</dbReference>
<feature type="compositionally biased region" description="Polar residues" evidence="1">
    <location>
        <begin position="302"/>
        <end position="320"/>
    </location>
</feature>
<protein>
    <submittedName>
        <fullName evidence="2">RHS repeat-associated core domain-containing protein</fullName>
    </submittedName>
</protein>
<dbReference type="Proteomes" id="UP001500037">
    <property type="component" value="Unassembled WGS sequence"/>
</dbReference>
<keyword evidence="3" id="KW-1185">Reference proteome</keyword>
<dbReference type="Gene3D" id="2.180.10.10">
    <property type="entry name" value="RHS repeat-associated core"/>
    <property type="match status" value="1"/>
</dbReference>
<dbReference type="InterPro" id="IPR050708">
    <property type="entry name" value="T6SS_VgrG/RHS"/>
</dbReference>
<feature type="region of interest" description="Disordered" evidence="1">
    <location>
        <begin position="1574"/>
        <end position="1600"/>
    </location>
</feature>
<evidence type="ECO:0000313" key="2">
    <source>
        <dbReference type="EMBL" id="GAA1240781.1"/>
    </source>
</evidence>
<feature type="region of interest" description="Disordered" evidence="1">
    <location>
        <begin position="1"/>
        <end position="46"/>
    </location>
</feature>
<reference evidence="2 3" key="1">
    <citation type="journal article" date="2019" name="Int. J. Syst. Evol. Microbiol.">
        <title>The Global Catalogue of Microorganisms (GCM) 10K type strain sequencing project: providing services to taxonomists for standard genome sequencing and annotation.</title>
        <authorList>
            <consortium name="The Broad Institute Genomics Platform"/>
            <consortium name="The Broad Institute Genome Sequencing Center for Infectious Disease"/>
            <person name="Wu L."/>
            <person name="Ma J."/>
        </authorList>
    </citation>
    <scope>NUCLEOTIDE SEQUENCE [LARGE SCALE GENOMIC DNA]</scope>
    <source>
        <strain evidence="2 3">JCM 13004</strain>
    </source>
</reference>
<organism evidence="2 3">
    <name type="scientific">Kitasatospora nipponensis</name>
    <dbReference type="NCBI Taxonomy" id="258049"/>
    <lineage>
        <taxon>Bacteria</taxon>
        <taxon>Bacillati</taxon>
        <taxon>Actinomycetota</taxon>
        <taxon>Actinomycetes</taxon>
        <taxon>Kitasatosporales</taxon>
        <taxon>Streptomycetaceae</taxon>
        <taxon>Kitasatospora</taxon>
    </lineage>
</organism>
<comment type="caution">
    <text evidence="2">The sequence shown here is derived from an EMBL/GenBank/DDBJ whole genome shotgun (WGS) entry which is preliminary data.</text>
</comment>
<sequence>MSFTLAPTGAVAQSPKAKPHAPAVPRDRQVPYTRQAPGTGKSPAAFQKYDPTVAATLPGAGSAVVDLSAPAAAAGSGPAPRAAVAPVVGKMQRAGALPILVGGATEPASGARAQVAAGPTPAKVKITVADQSLAQQAGIHGVLFTAESADASSGPVSVSVDPSSFASAFGGDYASRLHLVQLPACALTTPQLAQCQTQTPLPAKAGSPLTAQVTLSQTGAPSAPGAPSAMAMAAPMTASPSGAMVLAATSGTSGSSGDYSATSLTPAGTWSMSGNTGAFAYTYPVPVPPAIGGAAPNVSLSYDSSSQDGRTAGTNNQSSWAGDGWGTPESFVERTYKSCGADSSSGAPQYSGDECWAGQLLTLSLGGQSTQIVYDDVTHTFHASSDSSTEKVEQLTGGTNGTYNGEYWRVTQNGVQYYFGMSQLPGYSSGKETTQSVYTVPVYGAHAGDPCNGSTFATSSCVQGYRWNLDYVVDLHSNATAYYYQPETNMYGADMQKTGVTYTRGGYLKRIDYGMTASTVYAGTAPEQIVFTTAERCLAGTPSGNTCADSQFTTANAAYWPDVPIDQNCTDSTNCTNHGPSYWSRKRLTSIQTQIQNNGTTQQVDKFTLNQSYPDGGDHAPTLWLDSIQRTGQDTSAGGQGTIVNPATSFDPPDQLPNRVGTISNISPMYHDRVSNITTETGAQVTVSYNTPTCTTSNTPSDPSTNTQPCYPVSWTPPGFLNPTIDWFQKYSVHSVWTQDLHNANQDGTMPELLTTYNYGPAAWHYDDNELVKDTNRTYGQFRGYQWVETRTGEAKNFHVRNGVNVYDQTTLAKSYYFQGMDGDTLPNSGTRSVTLTSQDSKYTAKDSNAFSGRTFETDTYTVDNGAVDHATVTLPTSIGPTASRARTGLPALTAQMVLTANSYTKQAVTGGSRNTETDSFYNTTLGQPTTGLPVQVADRGDITDPVNTAKCTWTKYLSNSGELLTLPAETVTRAQDCPSAGAAQSGTLISDQRTSYDGNAYTWDGASPAGTAPVKGEATLTEKASGVSGGSTVYTATAANSYDSYGRPASVVRTPNSKASNGSSLAETTTTGYSPAIGGVPTQVTVTKQVTAGATPTYQSATITYDPARNLPVEKVDAAGLKTDLTYDALGRTTAVWLPNESKAASQPANMLFTYAISATGPSVVTSKNLQDNGSYLVSETLYDALLRSRQTQSTAENSSMLVSDTQYDSHGWKVLSNDSYNVAGAPAAQLVSAAQANMPATTVTDYDGMGRADLVTQEHLGAQTSATVTALAGDRSTVVPPSGGVASTTFTNARGQRTELDQYTTAPQVSGSSQSGYTVAGGTISRTKYAFDGAGNQTQVTGPDNSVWQMQYDLFARKIQQTDADTGTTTYGFDDAGDQVSVTDSRGVELDSSYDLLGRKLASTDKSNSNFQFASWTYDTLQAGKLTSSTRYVPGTTGGYTVANTGYTSLGKSTGTKITLPSSEAPLPSTYTTSYSYSVNTQSMTGQTDQRVAGLLGEAISYGHDALGQPSTVSSALGTYVGGVVYSNFNEISQITFGPSTNPAWATYTRDDQTRRLTDVLTSRFQAPGPAVDDTSYAYDTAGNPTSTTDKQSDTGNTVTDTQCYQYDSLDRLSQAWTATGACPAAGVNPTGATIATGTAAYWQSFVYDAVGDRTSETDHAINGASGDTTTSYTNGCTGTCPNGPQPHTLTGTSTTGPTGTSTTAFTSNQIGATIGRTPSAGTGQTLHWDDEGRIDQVTQGSSVTKYLYDAEGNQLIRRDIGAGQTTLFAGDTEIVVNTSVTPNVLLGAVRTYSLGGQAVAVASNLPGGGLVYVLSDPHGTATLTMDSTTQKVARKQYTPYGQVRGTTSANWIDPTRGYLGKPVDAGTGYSDVGARKYDPMLGRFINADPMFEANDPQQLGGYNYAGGNPVAGSDPTGMMRNCLDTCTGSDRPVGCSGGPCHDDGSQGPNTPTEPTCGQFEHYNGHFCASDVPQPPGFGDPPSCPGSDMCRTADDPVVNQSGSIQATAADHHNWDLLNDEAQLSRLLDYQMASTLLDHYLNGKGETIGLTADSVDTLYTNVPQVQNAMKQVVEDGLKSSTAQGKPGFVSQWQNGDAGKVPVSKNPFESHALGKIDWYLSFADFDYRVSATRTAAGAVEFRYQIRKYYDFDSKFSTPLKDFSLSDLTRLHDSGLAQNYWIFGQSNTLTIP</sequence>
<dbReference type="PANTHER" id="PTHR32305:SF17">
    <property type="entry name" value="TRNA NUCLEASE WAPA"/>
    <property type="match status" value="1"/>
</dbReference>
<dbReference type="EMBL" id="BAAALF010000054">
    <property type="protein sequence ID" value="GAA1240781.1"/>
    <property type="molecule type" value="Genomic_DNA"/>
</dbReference>
<proteinExistence type="predicted"/>